<dbReference type="CDD" id="cd00146">
    <property type="entry name" value="PKD"/>
    <property type="match status" value="1"/>
</dbReference>
<dbReference type="InterPro" id="IPR006584">
    <property type="entry name" value="Cellulose-bd_IV"/>
</dbReference>
<dbReference type="Proteomes" id="UP000053246">
    <property type="component" value="Unassembled WGS sequence"/>
</dbReference>
<dbReference type="InterPro" id="IPR011042">
    <property type="entry name" value="6-blade_b-propeller_TolB-like"/>
</dbReference>
<feature type="domain" description="PKD" evidence="3">
    <location>
        <begin position="707"/>
        <end position="789"/>
    </location>
</feature>
<dbReference type="SUPFAM" id="SSF49785">
    <property type="entry name" value="Galactose-binding domain-like"/>
    <property type="match status" value="1"/>
</dbReference>
<dbReference type="SMART" id="SM00089">
    <property type="entry name" value="PKD"/>
    <property type="match status" value="1"/>
</dbReference>
<dbReference type="InterPro" id="IPR029010">
    <property type="entry name" value="ThuA-like"/>
</dbReference>
<dbReference type="SUPFAM" id="SSF50952">
    <property type="entry name" value="Soluble quinoprotein glucose dehydrogenase"/>
    <property type="match status" value="1"/>
</dbReference>
<dbReference type="InterPro" id="IPR022409">
    <property type="entry name" value="PKD/Chitinase_dom"/>
</dbReference>
<accession>A0A9X0LBR1</accession>
<dbReference type="PANTHER" id="PTHR40469">
    <property type="entry name" value="SECRETED GLYCOSYL HYDROLASE"/>
    <property type="match status" value="1"/>
</dbReference>
<dbReference type="GO" id="GO:0016787">
    <property type="term" value="F:hydrolase activity"/>
    <property type="evidence" value="ECO:0007669"/>
    <property type="project" value="UniProtKB-KW"/>
</dbReference>
<dbReference type="GO" id="GO:0005975">
    <property type="term" value="P:carbohydrate metabolic process"/>
    <property type="evidence" value="ECO:0007669"/>
    <property type="project" value="UniProtKB-ARBA"/>
</dbReference>
<gene>
    <name evidence="5" type="ORF">ADL17_13540</name>
</gene>
<organism evidence="5 6">
    <name type="scientific">Micromonospora maris</name>
    <dbReference type="NCBI Taxonomy" id="1003110"/>
    <lineage>
        <taxon>Bacteria</taxon>
        <taxon>Bacillati</taxon>
        <taxon>Actinomycetota</taxon>
        <taxon>Actinomycetes</taxon>
        <taxon>Micromonosporales</taxon>
        <taxon>Micromonosporaceae</taxon>
        <taxon>Micromonospora</taxon>
    </lineage>
</organism>
<evidence type="ECO:0000259" key="3">
    <source>
        <dbReference type="PROSITE" id="PS50093"/>
    </source>
</evidence>
<proteinExistence type="predicted"/>
<dbReference type="InterPro" id="IPR000601">
    <property type="entry name" value="PKD_dom"/>
</dbReference>
<dbReference type="SMART" id="SM00606">
    <property type="entry name" value="CBD_IV"/>
    <property type="match status" value="1"/>
</dbReference>
<evidence type="ECO:0000313" key="6">
    <source>
        <dbReference type="Proteomes" id="UP000053246"/>
    </source>
</evidence>
<feature type="domain" description="CBM6" evidence="4">
    <location>
        <begin position="902"/>
        <end position="1027"/>
    </location>
</feature>
<evidence type="ECO:0000256" key="2">
    <source>
        <dbReference type="SAM" id="SignalP"/>
    </source>
</evidence>
<dbReference type="EMBL" id="LMWI01000002">
    <property type="protein sequence ID" value="KUJ44246.1"/>
    <property type="molecule type" value="Genomic_DNA"/>
</dbReference>
<comment type="caution">
    <text evidence="5">The sequence shown here is derived from an EMBL/GenBank/DDBJ whole genome shotgun (WGS) entry which is preliminary data.</text>
</comment>
<dbReference type="SUPFAM" id="SSF52317">
    <property type="entry name" value="Class I glutamine amidotransferase-like"/>
    <property type="match status" value="1"/>
</dbReference>
<evidence type="ECO:0000259" key="4">
    <source>
        <dbReference type="PROSITE" id="PS51175"/>
    </source>
</evidence>
<dbReference type="PROSITE" id="PS50093">
    <property type="entry name" value="PKD"/>
    <property type="match status" value="1"/>
</dbReference>
<dbReference type="OMA" id="ICCHTGG"/>
<sequence length="1187" mass="125666">MRRKTTIIGVTLGLLLALALVNPASAAPAFRALLFTKTTGYRHDSIPAGVSMFQQQAAADNFELVHSEDSSVFTPANLATFDVLIMFQTSGMVWTSAAQRQAVEGYLASGKGIVAIHNATDMGIEGEYPWWDQTINAGAHMPEHSPGVLPGTAIVADRKHPSTASLPDRWNRSEEWYNFDKNPRGDVHVLVTADERTYNPGSRAMGPDHPISWCRSVGGGRVWATAMGHAIASYSETHFRNHVLGGVKWAAGNQPGDCGGTVWGNFEKRTLDDNTVDPMALAVAPDGRVLYVQRGGQVKIFKPSTNSTVTAGTLSVYTGGEDGLTGLALDPNFASNGYVYLYHSPASSSTDVNRVSRYTLTGDTLNMSSGVTIIDIPAYRDRTYPEPGHTGGYIDFGPDGNLYIGTGDDVAPNLDPNWQGYAPLDWRSGKHMLDAARTAGNTNDLRGKLLRIRPSAGGGYTIPSGNLYPQGTAQTRPEIYAMGFRNPFRFSIDPANGWVYLADYGPDRNPPTTNRGPEGLVELNVIKAPGNYGWPFCHGDNQPYAPYNPDTGAVGAKFNCAAPVNNSPNNTGLTSLRPVVAPNIWYGYGTSQTFPELGSGGSAPMGGPVYRYNAANPSATKFPPYYDGVHFFYEWSRNYIKEVHFDSATAVTRTNPFLPTTRFNKPMDMEFGPDGSLYLLEWGTNFGGGNSDSGLYRIDYIQGGRTPIAKASGTPTSGNAPLTVQFSSAGSMDPDPGDTLSYQWTFGDGTTSTAANPSKVYTSNGNYTAQLKVTDSSGKSGFANVQITVGNTAPVVTITTPANGGMLTFGDRVSYQISVSDPGGAAIDCSKVFLNPALGHDDHAHETTDYPGCSGTIPTDLLGGHPDGANLFYVLNARYTDNGGAGGAAPLTGHAQVILQPKHKQAEYYSSQSGTRVVEQAGAQSGKRIGDISNNDWVAFTPMSLSGINTVSYRLSSPSGGGTIELRAGSPTGTLLATTPVPATGGWDNYQSTPPVNVTALAGTHTLYLVFKGSGNNWFDLDSHTFGGPGVGTGGPVTPPPGDGVAGRTWTLTAQHSGKLMDVNGVSTADGAQIHQWASTGGNNQKWQAVDAGNGAVYLKAVHSGKCAEVIGGSTTAGAFLQQATCNNSNQQKFTATPTGTSGVYTVKSVPSGLCLDVNSAATTDGARLLQWTCHGGTNQQWRFSQA</sequence>
<dbReference type="SUPFAM" id="SSF49299">
    <property type="entry name" value="PKD domain"/>
    <property type="match status" value="1"/>
</dbReference>
<dbReference type="AlphaFoldDB" id="A0A9X0LBR1"/>
<dbReference type="CDD" id="cd00161">
    <property type="entry name" value="beta-trefoil_Ricin-like"/>
    <property type="match status" value="1"/>
</dbReference>
<keyword evidence="6" id="KW-1185">Reference proteome</keyword>
<dbReference type="RefSeq" id="WP_013733419.1">
    <property type="nucleotide sequence ID" value="NZ_LMWI01000002.1"/>
</dbReference>
<dbReference type="InterPro" id="IPR035986">
    <property type="entry name" value="PKD_dom_sf"/>
</dbReference>
<dbReference type="Pfam" id="PF07995">
    <property type="entry name" value="GSDH"/>
    <property type="match status" value="1"/>
</dbReference>
<dbReference type="Gene3D" id="2.60.120.260">
    <property type="entry name" value="Galactose-binding domain-like"/>
    <property type="match status" value="1"/>
</dbReference>
<dbReference type="GO" id="GO:0030246">
    <property type="term" value="F:carbohydrate binding"/>
    <property type="evidence" value="ECO:0007669"/>
    <property type="project" value="InterPro"/>
</dbReference>
<dbReference type="InterPro" id="IPR011041">
    <property type="entry name" value="Quinoprot_gluc/sorb_DH_b-prop"/>
</dbReference>
<name>A0A9X0LBR1_9ACTN</name>
<dbReference type="InterPro" id="IPR035992">
    <property type="entry name" value="Ricin_B-like_lectins"/>
</dbReference>
<dbReference type="SUPFAM" id="SSF50370">
    <property type="entry name" value="Ricin B-like lectins"/>
    <property type="match status" value="1"/>
</dbReference>
<dbReference type="CDD" id="cd04084">
    <property type="entry name" value="CBM6_xylanase-like"/>
    <property type="match status" value="1"/>
</dbReference>
<dbReference type="InterPro" id="IPR005084">
    <property type="entry name" value="CBM6"/>
</dbReference>
<feature type="signal peptide" evidence="2">
    <location>
        <begin position="1"/>
        <end position="26"/>
    </location>
</feature>
<dbReference type="Gene3D" id="2.60.40.10">
    <property type="entry name" value="Immunoglobulins"/>
    <property type="match status" value="1"/>
</dbReference>
<dbReference type="Gene3D" id="2.120.10.30">
    <property type="entry name" value="TolB, C-terminal domain"/>
    <property type="match status" value="1"/>
</dbReference>
<dbReference type="Pfam" id="PF14200">
    <property type="entry name" value="RicinB_lectin_2"/>
    <property type="match status" value="2"/>
</dbReference>
<evidence type="ECO:0000313" key="5">
    <source>
        <dbReference type="EMBL" id="KUJ44246.1"/>
    </source>
</evidence>
<dbReference type="InterPro" id="IPR029062">
    <property type="entry name" value="Class_I_gatase-like"/>
</dbReference>
<dbReference type="InterPro" id="IPR008979">
    <property type="entry name" value="Galactose-bd-like_sf"/>
</dbReference>
<protein>
    <submittedName>
        <fullName evidence="5">Glycosyl hydrolase</fullName>
    </submittedName>
</protein>
<keyword evidence="1 2" id="KW-0732">Signal</keyword>
<evidence type="ECO:0000256" key="1">
    <source>
        <dbReference type="ARBA" id="ARBA00022729"/>
    </source>
</evidence>
<dbReference type="SMART" id="SM00458">
    <property type="entry name" value="RICIN"/>
    <property type="match status" value="1"/>
</dbReference>
<dbReference type="PROSITE" id="PS50231">
    <property type="entry name" value="RICIN_B_LECTIN"/>
    <property type="match status" value="1"/>
</dbReference>
<keyword evidence="5" id="KW-0378">Hydrolase</keyword>
<dbReference type="Pfam" id="PF06283">
    <property type="entry name" value="ThuA"/>
    <property type="match status" value="1"/>
</dbReference>
<dbReference type="InterPro" id="IPR000772">
    <property type="entry name" value="Ricin_B_lectin"/>
</dbReference>
<dbReference type="PANTHER" id="PTHR40469:SF2">
    <property type="entry name" value="GALACTOSE-BINDING DOMAIN-LIKE SUPERFAMILY PROTEIN"/>
    <property type="match status" value="1"/>
</dbReference>
<dbReference type="Pfam" id="PF03422">
    <property type="entry name" value="CBM_6"/>
    <property type="match status" value="1"/>
</dbReference>
<dbReference type="Pfam" id="PF18911">
    <property type="entry name" value="PKD_4"/>
    <property type="match status" value="1"/>
</dbReference>
<dbReference type="Gene3D" id="2.80.10.50">
    <property type="match status" value="3"/>
</dbReference>
<feature type="chain" id="PRO_5040868430" evidence="2">
    <location>
        <begin position="27"/>
        <end position="1187"/>
    </location>
</feature>
<dbReference type="Gene3D" id="3.40.50.880">
    <property type="match status" value="1"/>
</dbReference>
<dbReference type="PROSITE" id="PS51175">
    <property type="entry name" value="CBM6"/>
    <property type="match status" value="1"/>
</dbReference>
<dbReference type="InterPro" id="IPR012938">
    <property type="entry name" value="Glc/Sorbosone_DH"/>
</dbReference>
<dbReference type="InterPro" id="IPR013783">
    <property type="entry name" value="Ig-like_fold"/>
</dbReference>
<reference evidence="5 6" key="1">
    <citation type="submission" date="2015-10" db="EMBL/GenBank/DDBJ databases">
        <authorList>
            <person name="Ju K.-S."/>
            <person name="Doroghazi J.R."/>
            <person name="Metcalf W.W."/>
        </authorList>
    </citation>
    <scope>NUCLEOTIDE SEQUENCE [LARGE SCALE GENOMIC DNA]</scope>
    <source>
        <strain evidence="5 6">NRRL B-24793</strain>
    </source>
</reference>